<evidence type="ECO:0000313" key="3">
    <source>
        <dbReference type="Proteomes" id="UP000076660"/>
    </source>
</evidence>
<evidence type="ECO:0000259" key="1">
    <source>
        <dbReference type="Pfam" id="PF14355"/>
    </source>
</evidence>
<gene>
    <name evidence="2" type="ORF">AVR91_0208945</name>
</gene>
<dbReference type="InterPro" id="IPR026001">
    <property type="entry name" value="Abi-like_C"/>
</dbReference>
<dbReference type="OrthoDB" id="5139861at2"/>
<proteinExistence type="predicted"/>
<dbReference type="Proteomes" id="UP000076660">
    <property type="component" value="Unassembled WGS sequence"/>
</dbReference>
<dbReference type="EMBL" id="LQMT02000010">
    <property type="protein sequence ID" value="ONF72339.1"/>
    <property type="molecule type" value="Genomic_DNA"/>
</dbReference>
<organism evidence="2 3">
    <name type="scientific">Amycolatopsis keratiniphila subsp. keratiniphila</name>
    <dbReference type="NCBI Taxonomy" id="227715"/>
    <lineage>
        <taxon>Bacteria</taxon>
        <taxon>Bacillati</taxon>
        <taxon>Actinomycetota</taxon>
        <taxon>Actinomycetes</taxon>
        <taxon>Pseudonocardiales</taxon>
        <taxon>Pseudonocardiaceae</taxon>
        <taxon>Amycolatopsis</taxon>
        <taxon>Amycolatopsis japonica group</taxon>
    </lineage>
</organism>
<feature type="domain" description="Abortive infection protein-like C-terminal" evidence="1">
    <location>
        <begin position="211"/>
        <end position="293"/>
    </location>
</feature>
<accession>A0A1W2LYM4</accession>
<sequence>MVGTMRATDFFLEAEAGFDFEGDFIRPELNEDLIKALRAGPLEDVADVSAAIGLLDLVHDELESYGTDGSQDLNDPQIELAIRTLETVTARAGVPLEVPFRDFTRFRNYWSRNGAHGSWQARRDILDELFEPARAKLAQVEARPLDARLPAESLKDLKDPSAILEHLQRIQRAIVTDPAQVIGSAKELIESTAKVVLTELRLPVNDKADVPALVKDAQGALGLHPSSQAPGPDGSDAVKKILGSVTGVAIGVAELRNRHGTGHGAAGQRVGLGVRHAHLAVNAAVTWCQLMLDTLADKQAPWRRNAP</sequence>
<comment type="caution">
    <text evidence="2">The sequence shown here is derived from an EMBL/GenBank/DDBJ whole genome shotgun (WGS) entry which is preliminary data.</text>
</comment>
<dbReference type="AlphaFoldDB" id="A0A1W2LYM4"/>
<protein>
    <recommendedName>
        <fullName evidence="1">Abortive infection protein-like C-terminal domain-containing protein</fullName>
    </recommendedName>
</protein>
<reference evidence="2 3" key="1">
    <citation type="submission" date="2016-12" db="EMBL/GenBank/DDBJ databases">
        <title>Amycolatopsis keratiniphila subsp. keratiniphila genome sequencing and assembly.</title>
        <authorList>
            <person name="Mayilraj S."/>
            <person name="Kaur N."/>
        </authorList>
    </citation>
    <scope>NUCLEOTIDE SEQUENCE [LARGE SCALE GENOMIC DNA]</scope>
    <source>
        <strain evidence="2 3">DSM 44409</strain>
    </source>
</reference>
<evidence type="ECO:0000313" key="2">
    <source>
        <dbReference type="EMBL" id="ONF72339.1"/>
    </source>
</evidence>
<dbReference type="Pfam" id="PF14355">
    <property type="entry name" value="Abi_C"/>
    <property type="match status" value="1"/>
</dbReference>
<name>A0A1W2LYM4_9PSEU</name>